<dbReference type="Proteomes" id="UP000887540">
    <property type="component" value="Unplaced"/>
</dbReference>
<reference evidence="7" key="1">
    <citation type="submission" date="2022-11" db="UniProtKB">
        <authorList>
            <consortium name="WormBaseParasite"/>
        </authorList>
    </citation>
    <scope>IDENTIFICATION</scope>
</reference>
<dbReference type="Pfam" id="PF02485">
    <property type="entry name" value="Branch"/>
    <property type="match status" value="1"/>
</dbReference>
<proteinExistence type="predicted"/>
<dbReference type="AlphaFoldDB" id="A0A914C1W2"/>
<evidence type="ECO:0000256" key="5">
    <source>
        <dbReference type="ARBA" id="ARBA00023180"/>
    </source>
</evidence>
<organism evidence="6 7">
    <name type="scientific">Acrobeloides nanus</name>
    <dbReference type="NCBI Taxonomy" id="290746"/>
    <lineage>
        <taxon>Eukaryota</taxon>
        <taxon>Metazoa</taxon>
        <taxon>Ecdysozoa</taxon>
        <taxon>Nematoda</taxon>
        <taxon>Chromadorea</taxon>
        <taxon>Rhabditida</taxon>
        <taxon>Tylenchina</taxon>
        <taxon>Cephalobomorpha</taxon>
        <taxon>Cephaloboidea</taxon>
        <taxon>Cephalobidae</taxon>
        <taxon>Acrobeloides</taxon>
    </lineage>
</organism>
<evidence type="ECO:0000256" key="1">
    <source>
        <dbReference type="ARBA" id="ARBA00004606"/>
    </source>
</evidence>
<accession>A0A914C1W2</accession>
<keyword evidence="3" id="KW-0808">Transferase</keyword>
<dbReference type="GO" id="GO:0016020">
    <property type="term" value="C:membrane"/>
    <property type="evidence" value="ECO:0007669"/>
    <property type="project" value="UniProtKB-SubCell"/>
</dbReference>
<protein>
    <submittedName>
        <fullName evidence="7">Uncharacterized protein</fullName>
    </submittedName>
</protein>
<keyword evidence="4" id="KW-0472">Membrane</keyword>
<evidence type="ECO:0000256" key="3">
    <source>
        <dbReference type="ARBA" id="ARBA00022679"/>
    </source>
</evidence>
<sequence length="175" mass="20511">MNSHGAYHNYAYLDCFKELLKFKWKYIILMQNHDILLRTNYELVKIFTWFNGTNDISADNMQPYMYRIDTNYKWTFDNLKLFKDSKRNFNTSNGAPIKLKFAKSLVESSVSREMIDYMINTLNLTTFMERLQVNRTNCCVPEETMLATLNAADEINAPGGFCVTTNLFMFQLHGS</sequence>
<dbReference type="PANTHER" id="PTHR46671">
    <property type="entry name" value="PROTEIN CBG11221"/>
    <property type="match status" value="1"/>
</dbReference>
<dbReference type="GO" id="GO:0016757">
    <property type="term" value="F:glycosyltransferase activity"/>
    <property type="evidence" value="ECO:0007669"/>
    <property type="project" value="UniProtKB-KW"/>
</dbReference>
<evidence type="ECO:0000313" key="6">
    <source>
        <dbReference type="Proteomes" id="UP000887540"/>
    </source>
</evidence>
<keyword evidence="6" id="KW-1185">Reference proteome</keyword>
<dbReference type="InterPro" id="IPR003406">
    <property type="entry name" value="Glyco_trans_14"/>
</dbReference>
<comment type="subcellular location">
    <subcellularLocation>
        <location evidence="1">Membrane</location>
        <topology evidence="1">Single-pass type II membrane protein</topology>
    </subcellularLocation>
</comment>
<keyword evidence="5" id="KW-0325">Glycoprotein</keyword>
<evidence type="ECO:0000256" key="2">
    <source>
        <dbReference type="ARBA" id="ARBA00022676"/>
    </source>
</evidence>
<dbReference type="WBParaSite" id="ACRNAN_Path_1488.g5808.t1">
    <property type="protein sequence ID" value="ACRNAN_Path_1488.g5808.t1"/>
    <property type="gene ID" value="ACRNAN_Path_1488.g5808"/>
</dbReference>
<dbReference type="PANTHER" id="PTHR46671:SF7">
    <property type="entry name" value="CORE-2_I-BRANCHING ENZYME"/>
    <property type="match status" value="1"/>
</dbReference>
<name>A0A914C1W2_9BILA</name>
<evidence type="ECO:0000313" key="7">
    <source>
        <dbReference type="WBParaSite" id="ACRNAN_Path_1488.g5808.t1"/>
    </source>
</evidence>
<evidence type="ECO:0000256" key="4">
    <source>
        <dbReference type="ARBA" id="ARBA00023136"/>
    </source>
</evidence>
<keyword evidence="2" id="KW-0328">Glycosyltransferase</keyword>